<accession>A0A1I5RDC4</accession>
<dbReference type="SUPFAM" id="SSF111126">
    <property type="entry name" value="Ligand-binding domain in the NO signalling and Golgi transport"/>
    <property type="match status" value="1"/>
</dbReference>
<dbReference type="SMART" id="SM00283">
    <property type="entry name" value="MA"/>
    <property type="match status" value="1"/>
</dbReference>
<evidence type="ECO:0000313" key="9">
    <source>
        <dbReference type="Proteomes" id="UP000321547"/>
    </source>
</evidence>
<evidence type="ECO:0000256" key="4">
    <source>
        <dbReference type="SAM" id="Phobius"/>
    </source>
</evidence>
<dbReference type="Pfam" id="PF00015">
    <property type="entry name" value="MCPsignal"/>
    <property type="match status" value="1"/>
</dbReference>
<feature type="transmembrane region" description="Helical" evidence="4">
    <location>
        <begin position="198"/>
        <end position="216"/>
    </location>
</feature>
<keyword evidence="1 2" id="KW-0807">Transducer</keyword>
<reference evidence="6 9" key="2">
    <citation type="submission" date="2019-07" db="EMBL/GenBank/DDBJ databases">
        <title>Whole genome shotgun sequence of Halolactibacillus halophilus NBRC 100868.</title>
        <authorList>
            <person name="Hosoyama A."/>
            <person name="Uohara A."/>
            <person name="Ohji S."/>
            <person name="Ichikawa N."/>
        </authorList>
    </citation>
    <scope>NUCLEOTIDE SEQUENCE [LARGE SCALE GENOMIC DNA]</scope>
    <source>
        <strain evidence="6 9">NBRC 100868</strain>
    </source>
</reference>
<dbReference type="Proteomes" id="UP000242243">
    <property type="component" value="Unassembled WGS sequence"/>
</dbReference>
<organism evidence="7 8">
    <name type="scientific">Halolactibacillus halophilus</name>
    <dbReference type="NCBI Taxonomy" id="306540"/>
    <lineage>
        <taxon>Bacteria</taxon>
        <taxon>Bacillati</taxon>
        <taxon>Bacillota</taxon>
        <taxon>Bacilli</taxon>
        <taxon>Bacillales</taxon>
        <taxon>Bacillaceae</taxon>
        <taxon>Halolactibacillus</taxon>
    </lineage>
</organism>
<dbReference type="GO" id="GO:0020037">
    <property type="term" value="F:heme binding"/>
    <property type="evidence" value="ECO:0007669"/>
    <property type="project" value="InterPro"/>
</dbReference>
<dbReference type="PROSITE" id="PS50111">
    <property type="entry name" value="CHEMOTAXIS_TRANSDUC_2"/>
    <property type="match status" value="1"/>
</dbReference>
<evidence type="ECO:0000313" key="8">
    <source>
        <dbReference type="Proteomes" id="UP000242243"/>
    </source>
</evidence>
<dbReference type="Proteomes" id="UP000321547">
    <property type="component" value="Unassembled WGS sequence"/>
</dbReference>
<keyword evidence="9" id="KW-1185">Reference proteome</keyword>
<evidence type="ECO:0000256" key="3">
    <source>
        <dbReference type="SAM" id="Coils"/>
    </source>
</evidence>
<dbReference type="InterPro" id="IPR024096">
    <property type="entry name" value="NO_sig/Golgi_transp_ligand-bd"/>
</dbReference>
<sequence length="598" mass="67045">MKGTVVKTWINTLTRAYSKERIHPHLKAAGIDPNQTISPIDNIEDDKIFNFINRVATDQKLSTEELWLKIGEDNIVSFYQGFGSFFKKDNLFQFLSSMNDVHQVVRKRITGSNPPGLDLEVIGSQTARLTYRSKRNMYDYLHGLLIGAQTHFNEDVTVKECARRDSEMVLELTFPYVIRKKKSYRFSKLLSLGFIKRLDVKVSLFLTIGAFLLTFLQQAFTLPVYLLPAGFGLLSVFGLNQAMRPVKAVRDNLTDLNNKAFVVTTDVKSGNDEFEQLHEAINDYKLHLSEDFISFMSMTEELENFSLDLNLISENMSETSTDIRQVVDELATTSTTQAEETEQGVSQLESNIAAITTITEAELTSRDLLTEQMKKIKSAFNNLNQTKRALVKSLHVFEGVKNESVTLKEKGKEIEKITAVVSSIAEQTNLLALNASIEAARAGDMGKGFSVVAEEVRKLATESNEAAEAIQTNLGSFLADLDVMVGGLTDQFQAIGNETETMNEAISETETSYQSIDTIAEKMMATTSQLEQETKAIEQLFTTMESLAAIAVENSASTEEASANVQTYTMEIQKLSQELDQFKQLTQSFKQELQTYHY</sequence>
<dbReference type="InterPro" id="IPR004089">
    <property type="entry name" value="MCPsignal_dom"/>
</dbReference>
<dbReference type="GO" id="GO:0007165">
    <property type="term" value="P:signal transduction"/>
    <property type="evidence" value="ECO:0007669"/>
    <property type="project" value="UniProtKB-KW"/>
</dbReference>
<feature type="coiled-coil region" evidence="3">
    <location>
        <begin position="558"/>
        <end position="592"/>
    </location>
</feature>
<dbReference type="EMBL" id="FOXC01000029">
    <property type="protein sequence ID" value="SFP56529.1"/>
    <property type="molecule type" value="Genomic_DNA"/>
</dbReference>
<evidence type="ECO:0000256" key="1">
    <source>
        <dbReference type="ARBA" id="ARBA00023224"/>
    </source>
</evidence>
<dbReference type="PANTHER" id="PTHR32089:SF112">
    <property type="entry name" value="LYSOZYME-LIKE PROTEIN-RELATED"/>
    <property type="match status" value="1"/>
</dbReference>
<dbReference type="OrthoDB" id="1660488at2"/>
<evidence type="ECO:0000259" key="5">
    <source>
        <dbReference type="PROSITE" id="PS50111"/>
    </source>
</evidence>
<dbReference type="GO" id="GO:0016020">
    <property type="term" value="C:membrane"/>
    <property type="evidence" value="ECO:0007669"/>
    <property type="project" value="InterPro"/>
</dbReference>
<evidence type="ECO:0000313" key="7">
    <source>
        <dbReference type="EMBL" id="SFP56529.1"/>
    </source>
</evidence>
<feature type="domain" description="Methyl-accepting transducer" evidence="5">
    <location>
        <begin position="312"/>
        <end position="569"/>
    </location>
</feature>
<dbReference type="InterPro" id="IPR038158">
    <property type="entry name" value="H-NOX_domain_sf"/>
</dbReference>
<name>A0A1I5RDC4_9BACI</name>
<keyword evidence="3" id="KW-0175">Coiled coil</keyword>
<evidence type="ECO:0000313" key="6">
    <source>
        <dbReference type="EMBL" id="GEM02183.1"/>
    </source>
</evidence>
<keyword evidence="4" id="KW-0812">Transmembrane</keyword>
<proteinExistence type="predicted"/>
<dbReference type="InterPro" id="IPR011644">
    <property type="entry name" value="Heme_NO-bd"/>
</dbReference>
<dbReference type="PANTHER" id="PTHR32089">
    <property type="entry name" value="METHYL-ACCEPTING CHEMOTAXIS PROTEIN MCPB"/>
    <property type="match status" value="1"/>
</dbReference>
<dbReference type="STRING" id="306540.SAMN05421839_1299"/>
<protein>
    <submittedName>
        <fullName evidence="7">Methyl-accepting chemotaxis protein</fullName>
    </submittedName>
</protein>
<dbReference type="EMBL" id="BJWI01000026">
    <property type="protein sequence ID" value="GEM02183.1"/>
    <property type="molecule type" value="Genomic_DNA"/>
</dbReference>
<reference evidence="7 8" key="1">
    <citation type="submission" date="2016-10" db="EMBL/GenBank/DDBJ databases">
        <authorList>
            <person name="de Groot N.N."/>
        </authorList>
    </citation>
    <scope>NUCLEOTIDE SEQUENCE [LARGE SCALE GENOMIC DNA]</scope>
    <source>
        <strain evidence="7 8">DSM 17073</strain>
    </source>
</reference>
<gene>
    <name evidence="6" type="primary">sonO</name>
    <name evidence="6" type="ORF">HHA03_17150</name>
    <name evidence="7" type="ORF">SAMN05421839_1299</name>
</gene>
<dbReference type="Gene3D" id="3.90.1520.10">
    <property type="entry name" value="H-NOX domain"/>
    <property type="match status" value="1"/>
</dbReference>
<keyword evidence="4" id="KW-0472">Membrane</keyword>
<dbReference type="RefSeq" id="WP_089832907.1">
    <property type="nucleotide sequence ID" value="NZ_BJWI01000026.1"/>
</dbReference>
<dbReference type="SUPFAM" id="SSF58104">
    <property type="entry name" value="Methyl-accepting chemotaxis protein (MCP) signaling domain"/>
    <property type="match status" value="1"/>
</dbReference>
<dbReference type="Pfam" id="PF07700">
    <property type="entry name" value="HNOB"/>
    <property type="match status" value="1"/>
</dbReference>
<dbReference type="AlphaFoldDB" id="A0A1I5RDC4"/>
<keyword evidence="4" id="KW-1133">Transmembrane helix</keyword>
<dbReference type="Gene3D" id="1.10.287.950">
    <property type="entry name" value="Methyl-accepting chemotaxis protein"/>
    <property type="match status" value="1"/>
</dbReference>
<evidence type="ECO:0000256" key="2">
    <source>
        <dbReference type="PROSITE-ProRule" id="PRU00284"/>
    </source>
</evidence>